<dbReference type="Pfam" id="PF00117">
    <property type="entry name" value="GATase"/>
    <property type="match status" value="1"/>
</dbReference>
<keyword evidence="3" id="KW-1185">Reference proteome</keyword>
<evidence type="ECO:0000313" key="2">
    <source>
        <dbReference type="EMBL" id="OUI78884.1"/>
    </source>
</evidence>
<name>A0A251ZW39_9PROT</name>
<dbReference type="RefSeq" id="WP_008853503.1">
    <property type="nucleotide sequence ID" value="NZ_JOPB01000003.1"/>
</dbReference>
<dbReference type="Gene3D" id="3.40.50.880">
    <property type="match status" value="1"/>
</dbReference>
<dbReference type="EMBL" id="JOPB01000003">
    <property type="protein sequence ID" value="OUI78884.1"/>
    <property type="molecule type" value="Genomic_DNA"/>
</dbReference>
<comment type="caution">
    <text evidence="2">The sequence shown here is derived from an EMBL/GenBank/DDBJ whole genome shotgun (WGS) entry which is preliminary data.</text>
</comment>
<dbReference type="SUPFAM" id="SSF52317">
    <property type="entry name" value="Class I glutamine amidotransferase-like"/>
    <property type="match status" value="1"/>
</dbReference>
<gene>
    <name evidence="2" type="ORF">HK18_05685</name>
</gene>
<dbReference type="PANTHER" id="PTHR42695:SF5">
    <property type="entry name" value="GLUTAMINE AMIDOTRANSFERASE YLR126C-RELATED"/>
    <property type="match status" value="1"/>
</dbReference>
<dbReference type="PANTHER" id="PTHR42695">
    <property type="entry name" value="GLUTAMINE AMIDOTRANSFERASE YLR126C-RELATED"/>
    <property type="match status" value="1"/>
</dbReference>
<dbReference type="InterPro" id="IPR017926">
    <property type="entry name" value="GATASE"/>
</dbReference>
<dbReference type="CDD" id="cd01741">
    <property type="entry name" value="GATase1_1"/>
    <property type="match status" value="1"/>
</dbReference>
<evidence type="ECO:0000259" key="1">
    <source>
        <dbReference type="Pfam" id="PF00117"/>
    </source>
</evidence>
<dbReference type="GO" id="GO:0005829">
    <property type="term" value="C:cytosol"/>
    <property type="evidence" value="ECO:0007669"/>
    <property type="project" value="TreeGrafter"/>
</dbReference>
<evidence type="ECO:0000313" key="3">
    <source>
        <dbReference type="Proteomes" id="UP000194946"/>
    </source>
</evidence>
<organism evidence="2 3">
    <name type="scientific">Commensalibacter intestini</name>
    <dbReference type="NCBI Taxonomy" id="479936"/>
    <lineage>
        <taxon>Bacteria</taxon>
        <taxon>Pseudomonadati</taxon>
        <taxon>Pseudomonadota</taxon>
        <taxon>Alphaproteobacteria</taxon>
        <taxon>Acetobacterales</taxon>
        <taxon>Acetobacteraceae</taxon>
    </lineage>
</organism>
<dbReference type="AlphaFoldDB" id="A0A251ZW39"/>
<feature type="domain" description="Glutamine amidotransferase" evidence="1">
    <location>
        <begin position="33"/>
        <end position="179"/>
    </location>
</feature>
<sequence>MRAIILQHAIYEGPGYILSWLHEQGFATDICFVYKEDTPLPNILSASLLIVLGGPMSVYDEETYPWLKAEKELIKQAIDNNIPTLGICFGAQLIASIYGSKVSQATNKAIGWFPMKTEEGQTKKHFHFPENFTSLFWHIDEFELPENAICLASSPISPNQAFQINNNVIGVQFHPHMTPYLLQGMINNASLDLTNDPYVQPAQQLLSAPASFFVQSNQLIDDIISYLLLKHKDKHR</sequence>
<proteinExistence type="predicted"/>
<protein>
    <recommendedName>
        <fullName evidence="1">Glutamine amidotransferase domain-containing protein</fullName>
    </recommendedName>
</protein>
<dbReference type="PROSITE" id="PS51273">
    <property type="entry name" value="GATASE_TYPE_1"/>
    <property type="match status" value="1"/>
</dbReference>
<reference evidence="3" key="1">
    <citation type="submission" date="2014-06" db="EMBL/GenBank/DDBJ databases">
        <authorList>
            <person name="Winans N.J."/>
            <person name="Newell P.D."/>
            <person name="Douglas A.E."/>
        </authorList>
    </citation>
    <scope>NUCLEOTIDE SEQUENCE [LARGE SCALE GENOMIC DNA]</scope>
    <source>
        <strain evidence="3">DmL_052</strain>
    </source>
</reference>
<dbReference type="InterPro" id="IPR029062">
    <property type="entry name" value="Class_I_gatase-like"/>
</dbReference>
<dbReference type="InterPro" id="IPR044992">
    <property type="entry name" value="ChyE-like"/>
</dbReference>
<dbReference type="FunFam" id="3.40.50.880:FF:000033">
    <property type="entry name" value="Glutamine amidotransferase class-I"/>
    <property type="match status" value="1"/>
</dbReference>
<dbReference type="Proteomes" id="UP000194946">
    <property type="component" value="Unassembled WGS sequence"/>
</dbReference>
<accession>A0A251ZW39</accession>